<dbReference type="SUPFAM" id="SSF81301">
    <property type="entry name" value="Nucleotidyltransferase"/>
    <property type="match status" value="1"/>
</dbReference>
<dbReference type="GO" id="GO:0005634">
    <property type="term" value="C:nucleus"/>
    <property type="evidence" value="ECO:0007669"/>
    <property type="project" value="UniProtKB-SubCell"/>
</dbReference>
<accession>A0A9D4N3R5</accession>
<comment type="cofactor">
    <cofactor evidence="1 10">
        <name>Mg(2+)</name>
        <dbReference type="ChEBI" id="CHEBI:18420"/>
    </cofactor>
</comment>
<protein>
    <recommendedName>
        <fullName evidence="12">BRCT domain-containing protein</fullName>
    </recommendedName>
</protein>
<feature type="binding site" evidence="10">
    <location>
        <position position="458"/>
    </location>
    <ligand>
        <name>Mg(2+)</name>
        <dbReference type="ChEBI" id="CHEBI:18420"/>
    </ligand>
</feature>
<dbReference type="PROSITE" id="PS50172">
    <property type="entry name" value="BRCT"/>
    <property type="match status" value="1"/>
</dbReference>
<reference evidence="13" key="1">
    <citation type="journal article" date="2019" name="bioRxiv">
        <title>The Genome of the Zebra Mussel, Dreissena polymorpha: A Resource for Invasive Species Research.</title>
        <authorList>
            <person name="McCartney M.A."/>
            <person name="Auch B."/>
            <person name="Kono T."/>
            <person name="Mallez S."/>
            <person name="Zhang Y."/>
            <person name="Obille A."/>
            <person name="Becker A."/>
            <person name="Abrahante J.E."/>
            <person name="Garbe J."/>
            <person name="Badalamenti J.P."/>
            <person name="Herman A."/>
            <person name="Mangelson H."/>
            <person name="Liachko I."/>
            <person name="Sullivan S."/>
            <person name="Sone E.D."/>
            <person name="Koren S."/>
            <person name="Silverstein K.A.T."/>
            <person name="Beckman K.B."/>
            <person name="Gohl D.M."/>
        </authorList>
    </citation>
    <scope>NUCLEOTIDE SEQUENCE</scope>
    <source>
        <strain evidence="13">Duluth1</strain>
        <tissue evidence="13">Whole animal</tissue>
    </source>
</reference>
<keyword evidence="8 9" id="KW-0539">Nucleus</keyword>
<feature type="region of interest" description="Disordered" evidence="11">
    <location>
        <begin position="352"/>
        <end position="374"/>
    </location>
</feature>
<evidence type="ECO:0000256" key="4">
    <source>
        <dbReference type="ARBA" id="ARBA00022679"/>
    </source>
</evidence>
<proteinExistence type="inferred from homology"/>
<dbReference type="Pfam" id="PF14716">
    <property type="entry name" value="HHH_8"/>
    <property type="match status" value="1"/>
</dbReference>
<gene>
    <name evidence="13" type="ORF">DPMN_010757</name>
</gene>
<feature type="region of interest" description="Disordered" evidence="11">
    <location>
        <begin position="428"/>
        <end position="447"/>
    </location>
</feature>
<dbReference type="Gene3D" id="1.10.150.20">
    <property type="entry name" value="5' to 3' exonuclease, C-terminal subdomain"/>
    <property type="match status" value="1"/>
</dbReference>
<dbReference type="InterPro" id="IPR001357">
    <property type="entry name" value="BRCT_dom"/>
</dbReference>
<dbReference type="InterPro" id="IPR037160">
    <property type="entry name" value="DNA_Pol_thumb_sf"/>
</dbReference>
<evidence type="ECO:0000256" key="5">
    <source>
        <dbReference type="ARBA" id="ARBA00022695"/>
    </source>
</evidence>
<feature type="compositionally biased region" description="Polar residues" evidence="11">
    <location>
        <begin position="360"/>
        <end position="369"/>
    </location>
</feature>
<feature type="binding site" evidence="10">
    <location>
        <position position="275"/>
    </location>
    <ligand>
        <name>Mg(2+)</name>
        <dbReference type="ChEBI" id="CHEBI:18420"/>
    </ligand>
</feature>
<dbReference type="Gene3D" id="3.30.460.10">
    <property type="entry name" value="Beta Polymerase, domain 2"/>
    <property type="match status" value="1"/>
</dbReference>
<dbReference type="Gene3D" id="3.40.50.10190">
    <property type="entry name" value="BRCT domain"/>
    <property type="match status" value="1"/>
</dbReference>
<dbReference type="GO" id="GO:0006303">
    <property type="term" value="P:double-strand break repair via nonhomologous end joining"/>
    <property type="evidence" value="ECO:0007669"/>
    <property type="project" value="TreeGrafter"/>
</dbReference>
<keyword evidence="5 9" id="KW-0548">Nucleotidyltransferase</keyword>
<dbReference type="InterPro" id="IPR018944">
    <property type="entry name" value="DNA_pol_lambd_fingers_domain"/>
</dbReference>
<dbReference type="CDD" id="cd00141">
    <property type="entry name" value="NT_POLXc"/>
    <property type="match status" value="1"/>
</dbReference>
<name>A0A9D4N3R5_DREPO</name>
<dbReference type="PROSITE" id="PS00522">
    <property type="entry name" value="DNA_POLYMERASE_X"/>
    <property type="match status" value="1"/>
</dbReference>
<evidence type="ECO:0000256" key="9">
    <source>
        <dbReference type="PIRNR" id="PIRNR000817"/>
    </source>
</evidence>
<comment type="similarity">
    <text evidence="3 9">Belongs to the DNA polymerase type-X family.</text>
</comment>
<evidence type="ECO:0000256" key="8">
    <source>
        <dbReference type="ARBA" id="ARBA00023242"/>
    </source>
</evidence>
<comment type="subcellular location">
    <subcellularLocation>
        <location evidence="2 9">Nucleus</location>
    </subcellularLocation>
</comment>
<keyword evidence="7 9" id="KW-0460">Magnesium</keyword>
<feature type="binding site" evidence="10">
    <location>
        <position position="277"/>
    </location>
    <ligand>
        <name>Mg(2+)</name>
        <dbReference type="ChEBI" id="CHEBI:18420"/>
    </ligand>
</feature>
<feature type="domain" description="BRCT" evidence="12">
    <location>
        <begin position="1"/>
        <end position="63"/>
    </location>
</feature>
<evidence type="ECO:0000256" key="2">
    <source>
        <dbReference type="ARBA" id="ARBA00004123"/>
    </source>
</evidence>
<dbReference type="InterPro" id="IPR036420">
    <property type="entry name" value="BRCT_dom_sf"/>
</dbReference>
<dbReference type="Gene3D" id="1.10.150.110">
    <property type="entry name" value="DNA polymerase beta, N-terminal domain-like"/>
    <property type="match status" value="1"/>
</dbReference>
<dbReference type="InterPro" id="IPR019843">
    <property type="entry name" value="DNA_pol-X_BS"/>
</dbReference>
<dbReference type="GO" id="GO:0046872">
    <property type="term" value="F:metal ion binding"/>
    <property type="evidence" value="ECO:0007669"/>
    <property type="project" value="UniProtKB-UniRule"/>
</dbReference>
<dbReference type="Proteomes" id="UP000828390">
    <property type="component" value="Unassembled WGS sequence"/>
</dbReference>
<evidence type="ECO:0000256" key="11">
    <source>
        <dbReference type="SAM" id="MobiDB-lite"/>
    </source>
</evidence>
<dbReference type="Gene3D" id="3.30.210.10">
    <property type="entry name" value="DNA polymerase, thumb domain"/>
    <property type="match status" value="1"/>
</dbReference>
<dbReference type="Pfam" id="PF14791">
    <property type="entry name" value="DNA_pol_B_thumb"/>
    <property type="match status" value="1"/>
</dbReference>
<dbReference type="PRINTS" id="PR00871">
    <property type="entry name" value="DNAPOLXTDT"/>
</dbReference>
<keyword evidence="4 9" id="KW-0808">Transferase</keyword>
<dbReference type="SUPFAM" id="SSF47802">
    <property type="entry name" value="DNA polymerase beta, N-terminal domain-like"/>
    <property type="match status" value="1"/>
</dbReference>
<dbReference type="GO" id="GO:0003677">
    <property type="term" value="F:DNA binding"/>
    <property type="evidence" value="ECO:0007669"/>
    <property type="project" value="UniProtKB-UniRule"/>
</dbReference>
<keyword evidence="6 9" id="KW-0479">Metal-binding</keyword>
<dbReference type="FunFam" id="3.30.210.10:FF:000005">
    <property type="entry name" value="DNA polymerase IV"/>
    <property type="match status" value="1"/>
</dbReference>
<dbReference type="InterPro" id="IPR002054">
    <property type="entry name" value="DNA-dir_DNA_pol_X"/>
</dbReference>
<evidence type="ECO:0000256" key="10">
    <source>
        <dbReference type="PIRSR" id="PIRSR000817-1"/>
    </source>
</evidence>
<dbReference type="SUPFAM" id="SSF81585">
    <property type="entry name" value="PsbU/PolX domain-like"/>
    <property type="match status" value="1"/>
</dbReference>
<dbReference type="PIRSF" id="PIRSF000817">
    <property type="entry name" value="DNA_NT"/>
    <property type="match status" value="1"/>
</dbReference>
<dbReference type="InterPro" id="IPR010996">
    <property type="entry name" value="HHH_MUS81"/>
</dbReference>
<dbReference type="InterPro" id="IPR027421">
    <property type="entry name" value="DNA_pol_lamdba_lyase_dom_sf"/>
</dbReference>
<dbReference type="SUPFAM" id="SSF52113">
    <property type="entry name" value="BRCT domain"/>
    <property type="match status" value="1"/>
</dbReference>
<dbReference type="InterPro" id="IPR028207">
    <property type="entry name" value="DNA_pol_B_palm_palm"/>
</dbReference>
<dbReference type="FunFam" id="1.10.150.110:FF:000003">
    <property type="entry name" value="DNA polymerase mu"/>
    <property type="match status" value="1"/>
</dbReference>
<dbReference type="PANTHER" id="PTHR11276:SF40">
    <property type="entry name" value="BRCT DOMAIN-CONTAINING PROTEIN"/>
    <property type="match status" value="1"/>
</dbReference>
<dbReference type="InterPro" id="IPR043519">
    <property type="entry name" value="NT_sf"/>
</dbReference>
<dbReference type="PRINTS" id="PR00869">
    <property type="entry name" value="DNAPOLX"/>
</dbReference>
<evidence type="ECO:0000256" key="3">
    <source>
        <dbReference type="ARBA" id="ARBA00008323"/>
    </source>
</evidence>
<organism evidence="13 14">
    <name type="scientific">Dreissena polymorpha</name>
    <name type="common">Zebra mussel</name>
    <name type="synonym">Mytilus polymorpha</name>
    <dbReference type="NCBI Taxonomy" id="45954"/>
    <lineage>
        <taxon>Eukaryota</taxon>
        <taxon>Metazoa</taxon>
        <taxon>Spiralia</taxon>
        <taxon>Lophotrochozoa</taxon>
        <taxon>Mollusca</taxon>
        <taxon>Bivalvia</taxon>
        <taxon>Autobranchia</taxon>
        <taxon>Heteroconchia</taxon>
        <taxon>Euheterodonta</taxon>
        <taxon>Imparidentia</taxon>
        <taxon>Neoheterodontei</taxon>
        <taxon>Myida</taxon>
        <taxon>Dreissenoidea</taxon>
        <taxon>Dreissenidae</taxon>
        <taxon>Dreissena</taxon>
    </lineage>
</organism>
<evidence type="ECO:0000256" key="7">
    <source>
        <dbReference type="ARBA" id="ARBA00022842"/>
    </source>
</evidence>
<reference evidence="13" key="2">
    <citation type="submission" date="2020-11" db="EMBL/GenBank/DDBJ databases">
        <authorList>
            <person name="McCartney M.A."/>
            <person name="Auch B."/>
            <person name="Kono T."/>
            <person name="Mallez S."/>
            <person name="Becker A."/>
            <person name="Gohl D.M."/>
            <person name="Silverstein K.A.T."/>
            <person name="Koren S."/>
            <person name="Bechman K.B."/>
            <person name="Herman A."/>
            <person name="Abrahante J.E."/>
            <person name="Garbe J."/>
        </authorList>
    </citation>
    <scope>NUCLEOTIDE SEQUENCE</scope>
    <source>
        <strain evidence="13">Duluth1</strain>
        <tissue evidence="13">Whole animal</tissue>
    </source>
</reference>
<dbReference type="AlphaFoldDB" id="A0A9D4N3R5"/>
<evidence type="ECO:0000256" key="1">
    <source>
        <dbReference type="ARBA" id="ARBA00001946"/>
    </source>
</evidence>
<comment type="caution">
    <text evidence="13">The sequence shown here is derived from an EMBL/GenBank/DDBJ whole genome shotgun (WGS) entry which is preliminary data.</text>
</comment>
<evidence type="ECO:0000259" key="12">
    <source>
        <dbReference type="PROSITE" id="PS50172"/>
    </source>
</evidence>
<dbReference type="EMBL" id="JAIWYP010000001">
    <property type="protein sequence ID" value="KAH3886744.1"/>
    <property type="molecule type" value="Genomic_DNA"/>
</dbReference>
<keyword evidence="14" id="KW-1185">Reference proteome</keyword>
<dbReference type="InterPro" id="IPR001726">
    <property type="entry name" value="TdT/Mu"/>
</dbReference>
<dbReference type="Pfam" id="PF10391">
    <property type="entry name" value="DNA_pol_lambd_f"/>
    <property type="match status" value="1"/>
</dbReference>
<evidence type="ECO:0000313" key="14">
    <source>
        <dbReference type="Proteomes" id="UP000828390"/>
    </source>
</evidence>
<evidence type="ECO:0000313" key="13">
    <source>
        <dbReference type="EMBL" id="KAH3886744.1"/>
    </source>
</evidence>
<dbReference type="PANTHER" id="PTHR11276">
    <property type="entry name" value="DNA POLYMERASE TYPE-X FAMILY MEMBER"/>
    <property type="match status" value="1"/>
</dbReference>
<dbReference type="InterPro" id="IPR029398">
    <property type="entry name" value="PolB_thumb"/>
</dbReference>
<dbReference type="GO" id="GO:0003887">
    <property type="term" value="F:DNA-directed DNA polymerase activity"/>
    <property type="evidence" value="ECO:0007669"/>
    <property type="project" value="UniProtKB-UniRule"/>
</dbReference>
<dbReference type="Pfam" id="PF14792">
    <property type="entry name" value="DNA_pol_B_palm"/>
    <property type="match status" value="1"/>
</dbReference>
<dbReference type="InterPro" id="IPR022312">
    <property type="entry name" value="DNA_pol_X"/>
</dbReference>
<sequence>MFSSVQSSSVTHIVTEFDNADAVARKLGLESARCLNQRQVVKLQWFADCIRAGCIVPVDEHHKVKSGENNQVAPPVSARIPDYACQRHTPLQHHNTKFTDALEILEKYADLRYDDQDYSRALAFRRASCVLKSLSRPLSRLSEIQNVTHIGSHSQKVIQEILEDGTSEEVEKICADPWFQKMKLFTAIFGIGPARAKEFIAKGWSSIQEVRDGCTSSDWRIQWGLAFHEDLTTPVTRAEADYILGVVRRHVDRVLPGAVMELTGGFRRGKQTGHDVDILIMHPLENKIIGALPRLLQSLQSHDIVLCGRHERSTYHEELLTQNTKLSPRGQLDHFEKWIGIIKVPNKIRIKNDQSDKTSSHQLGNNKCNTDMKENKDKCENRNFQSDKNTDSCKRDVGNESVLYQRQEDTLDSGSAISDSLEDVWESLDKASSSSSPSHGNPREVKASQGDWIARRVDLIISPFSQFFYALVGWTGSKQFNRDARTYAEREMNMKLSSHGLYDFNQGKQLVASSEREVFDNLKLPYFEPQDRNC</sequence>
<evidence type="ECO:0000256" key="6">
    <source>
        <dbReference type="ARBA" id="ARBA00022723"/>
    </source>
</evidence>
<dbReference type="SMART" id="SM00483">
    <property type="entry name" value="POLXc"/>
    <property type="match status" value="1"/>
</dbReference>